<dbReference type="EnsemblProtists" id="Phyra84072">
    <property type="protein sequence ID" value="Phyra84072"/>
    <property type="gene ID" value="Phyra84072"/>
</dbReference>
<name>H3H1F7_PHYRM</name>
<protein>
    <recommendedName>
        <fullName evidence="2">Macro domain-containing protein</fullName>
    </recommendedName>
</protein>
<feature type="compositionally biased region" description="Polar residues" evidence="1">
    <location>
        <begin position="146"/>
        <end position="156"/>
    </location>
</feature>
<dbReference type="STRING" id="164328.H3H1F7"/>
<dbReference type="VEuPathDB" id="FungiDB:KRP22_2153"/>
<dbReference type="AlphaFoldDB" id="H3H1F7"/>
<evidence type="ECO:0000259" key="2">
    <source>
        <dbReference type="PROSITE" id="PS51154"/>
    </source>
</evidence>
<reference evidence="3" key="2">
    <citation type="submission" date="2015-06" db="UniProtKB">
        <authorList>
            <consortium name="EnsemblProtists"/>
        </authorList>
    </citation>
    <scope>IDENTIFICATION</scope>
    <source>
        <strain evidence="3">Pr102</strain>
    </source>
</reference>
<dbReference type="InParanoid" id="H3H1F7"/>
<dbReference type="SUPFAM" id="SSF52949">
    <property type="entry name" value="Macro domain-like"/>
    <property type="match status" value="1"/>
</dbReference>
<dbReference type="Gene3D" id="3.40.220.10">
    <property type="entry name" value="Leucine Aminopeptidase, subunit E, domain 1"/>
    <property type="match status" value="1"/>
</dbReference>
<accession>H3H1F7</accession>
<dbReference type="PROSITE" id="PS51154">
    <property type="entry name" value="MACRO"/>
    <property type="match status" value="1"/>
</dbReference>
<evidence type="ECO:0000313" key="3">
    <source>
        <dbReference type="EnsemblProtists" id="Phyra84072"/>
    </source>
</evidence>
<evidence type="ECO:0000313" key="4">
    <source>
        <dbReference type="Proteomes" id="UP000005238"/>
    </source>
</evidence>
<organism evidence="3 4">
    <name type="scientific">Phytophthora ramorum</name>
    <name type="common">Sudden oak death agent</name>
    <dbReference type="NCBI Taxonomy" id="164328"/>
    <lineage>
        <taxon>Eukaryota</taxon>
        <taxon>Sar</taxon>
        <taxon>Stramenopiles</taxon>
        <taxon>Oomycota</taxon>
        <taxon>Peronosporomycetes</taxon>
        <taxon>Peronosporales</taxon>
        <taxon>Peronosporaceae</taxon>
        <taxon>Phytophthora</taxon>
    </lineage>
</organism>
<reference evidence="4" key="1">
    <citation type="journal article" date="2006" name="Science">
        <title>Phytophthora genome sequences uncover evolutionary origins and mechanisms of pathogenesis.</title>
        <authorList>
            <person name="Tyler B.M."/>
            <person name="Tripathy S."/>
            <person name="Zhang X."/>
            <person name="Dehal P."/>
            <person name="Jiang R.H."/>
            <person name="Aerts A."/>
            <person name="Arredondo F.D."/>
            <person name="Baxter L."/>
            <person name="Bensasson D."/>
            <person name="Beynon J.L."/>
            <person name="Chapman J."/>
            <person name="Damasceno C.M."/>
            <person name="Dorrance A.E."/>
            <person name="Dou D."/>
            <person name="Dickerman A.W."/>
            <person name="Dubchak I.L."/>
            <person name="Garbelotto M."/>
            <person name="Gijzen M."/>
            <person name="Gordon S.G."/>
            <person name="Govers F."/>
            <person name="Grunwald N.J."/>
            <person name="Huang W."/>
            <person name="Ivors K.L."/>
            <person name="Jones R.W."/>
            <person name="Kamoun S."/>
            <person name="Krampis K."/>
            <person name="Lamour K.H."/>
            <person name="Lee M.K."/>
            <person name="McDonald W.H."/>
            <person name="Medina M."/>
            <person name="Meijer H.J."/>
            <person name="Nordberg E.K."/>
            <person name="Maclean D.J."/>
            <person name="Ospina-Giraldo M.D."/>
            <person name="Morris P.F."/>
            <person name="Phuntumart V."/>
            <person name="Putnam N.H."/>
            <person name="Rash S."/>
            <person name="Rose J.K."/>
            <person name="Sakihama Y."/>
            <person name="Salamov A.A."/>
            <person name="Savidor A."/>
            <person name="Scheuring C.F."/>
            <person name="Smith B.M."/>
            <person name="Sobral B.W."/>
            <person name="Terry A."/>
            <person name="Torto-Alalibo T.A."/>
            <person name="Win J."/>
            <person name="Xu Z."/>
            <person name="Zhang H."/>
            <person name="Grigoriev I.V."/>
            <person name="Rokhsar D.S."/>
            <person name="Boore J.L."/>
        </authorList>
    </citation>
    <scope>NUCLEOTIDE SEQUENCE [LARGE SCALE GENOMIC DNA]</scope>
    <source>
        <strain evidence="4">Pr102</strain>
    </source>
</reference>
<dbReference type="VEuPathDB" id="FungiDB:KRP23_4622"/>
<keyword evidence="4" id="KW-1185">Reference proteome</keyword>
<dbReference type="PANTHER" id="PTHR11106:SF111">
    <property type="entry name" value="MACRO DOMAIN-CONTAINING PROTEIN"/>
    <property type="match status" value="1"/>
</dbReference>
<sequence length="388" mass="42330">MARLKFTFKRLRVILDEAVDSEGDDWVAAGAAPRQDFNFETDEEEQDDEAMAFTAARRLAVKQVTTAVEQRANFEGADGAMLQSLGKRQRGVESCGMQDARKKPRLGQIQAGKRAWGSCLETQPQPPFPVPRLAAVETEMNGGVTGSSSRMNSDSAGSGEVSTEAWGVSTIETPKVIVMRGDPTDWATGAIVNDTNSLLHHNCGLAATIVRKGGLEIQRQSTEWVYYHGEVHVGSAIWTTAGKLSSKYIIHTVGPDVTNYRWPTPQHQLDLRQAVRSALKVAHDLGIKSMAIPAISTGVSNYPKYLAAQEIVAECLQFCDDSLLTRLRLIVLMNEDEVTTSIFSQTLKGARQQRQLQRHWANVVAATQGNLPTVGAFLSGSSDPFDTA</sequence>
<dbReference type="PANTHER" id="PTHR11106">
    <property type="entry name" value="GANGLIOSIDE INDUCED DIFFERENTIATION ASSOCIATED PROTEIN 2-RELATED"/>
    <property type="match status" value="1"/>
</dbReference>
<dbReference type="Pfam" id="PF01661">
    <property type="entry name" value="Macro"/>
    <property type="match status" value="1"/>
</dbReference>
<dbReference type="InterPro" id="IPR002589">
    <property type="entry name" value="Macro_dom"/>
</dbReference>
<feature type="region of interest" description="Disordered" evidence="1">
    <location>
        <begin position="142"/>
        <end position="164"/>
    </location>
</feature>
<dbReference type="Proteomes" id="UP000005238">
    <property type="component" value="Unassembled WGS sequence"/>
</dbReference>
<proteinExistence type="predicted"/>
<evidence type="ECO:0000256" key="1">
    <source>
        <dbReference type="SAM" id="MobiDB-lite"/>
    </source>
</evidence>
<dbReference type="EMBL" id="DS566100">
    <property type="status" value="NOT_ANNOTATED_CDS"/>
    <property type="molecule type" value="Genomic_DNA"/>
</dbReference>
<dbReference type="HOGENOM" id="CLU_724577_0_0_1"/>
<dbReference type="InterPro" id="IPR043472">
    <property type="entry name" value="Macro_dom-like"/>
</dbReference>
<dbReference type="eggNOG" id="KOG2633">
    <property type="taxonomic scope" value="Eukaryota"/>
</dbReference>
<feature type="domain" description="Macro" evidence="2">
    <location>
        <begin position="163"/>
        <end position="351"/>
    </location>
</feature>
<dbReference type="SMART" id="SM00506">
    <property type="entry name" value="A1pp"/>
    <property type="match status" value="1"/>
</dbReference>